<reference evidence="1" key="1">
    <citation type="journal article" date="2022" name="bioRxiv">
        <title>Sequencing and chromosome-scale assembly of the giantPleurodeles waltlgenome.</title>
        <authorList>
            <person name="Brown T."/>
            <person name="Elewa A."/>
            <person name="Iarovenko S."/>
            <person name="Subramanian E."/>
            <person name="Araus A.J."/>
            <person name="Petzold A."/>
            <person name="Susuki M."/>
            <person name="Suzuki K.-i.T."/>
            <person name="Hayashi T."/>
            <person name="Toyoda A."/>
            <person name="Oliveira C."/>
            <person name="Osipova E."/>
            <person name="Leigh N.D."/>
            <person name="Simon A."/>
            <person name="Yun M.H."/>
        </authorList>
    </citation>
    <scope>NUCLEOTIDE SEQUENCE</scope>
    <source>
        <strain evidence="1">20211129_DDA</strain>
        <tissue evidence="1">Liver</tissue>
    </source>
</reference>
<dbReference type="AlphaFoldDB" id="A0AAV7L4P9"/>
<keyword evidence="2" id="KW-1185">Reference proteome</keyword>
<comment type="caution">
    <text evidence="1">The sequence shown here is derived from an EMBL/GenBank/DDBJ whole genome shotgun (WGS) entry which is preliminary data.</text>
</comment>
<sequence length="106" mass="12040">MQRRFGWHEAERQWGHTAVSGPHYRVVEVKRGLMRSRSPGSSRRKVWQSHDAAGQHQGVVMTSQGHRLCDGIGSSRTLDLRHAGVSEVGWDEWLQTLEAYRVAGHL</sequence>
<dbReference type="Proteomes" id="UP001066276">
    <property type="component" value="Chromosome 12"/>
</dbReference>
<accession>A0AAV7L4P9</accession>
<name>A0AAV7L4P9_PLEWA</name>
<evidence type="ECO:0000313" key="2">
    <source>
        <dbReference type="Proteomes" id="UP001066276"/>
    </source>
</evidence>
<organism evidence="1 2">
    <name type="scientific">Pleurodeles waltl</name>
    <name type="common">Iberian ribbed newt</name>
    <dbReference type="NCBI Taxonomy" id="8319"/>
    <lineage>
        <taxon>Eukaryota</taxon>
        <taxon>Metazoa</taxon>
        <taxon>Chordata</taxon>
        <taxon>Craniata</taxon>
        <taxon>Vertebrata</taxon>
        <taxon>Euteleostomi</taxon>
        <taxon>Amphibia</taxon>
        <taxon>Batrachia</taxon>
        <taxon>Caudata</taxon>
        <taxon>Salamandroidea</taxon>
        <taxon>Salamandridae</taxon>
        <taxon>Pleurodelinae</taxon>
        <taxon>Pleurodeles</taxon>
    </lineage>
</organism>
<evidence type="ECO:0000313" key="1">
    <source>
        <dbReference type="EMBL" id="KAJ1082730.1"/>
    </source>
</evidence>
<dbReference type="EMBL" id="JANPWB010000016">
    <property type="protein sequence ID" value="KAJ1082730.1"/>
    <property type="molecule type" value="Genomic_DNA"/>
</dbReference>
<gene>
    <name evidence="1" type="ORF">NDU88_002895</name>
</gene>
<proteinExistence type="predicted"/>
<protein>
    <submittedName>
        <fullName evidence="1">Uncharacterized protein</fullName>
    </submittedName>
</protein>